<evidence type="ECO:0000256" key="4">
    <source>
        <dbReference type="ARBA" id="ARBA00023163"/>
    </source>
</evidence>
<evidence type="ECO:0000313" key="6">
    <source>
        <dbReference type="EMBL" id="NGM21768.1"/>
    </source>
</evidence>
<dbReference type="FunFam" id="1.10.10.10:FF:000001">
    <property type="entry name" value="LysR family transcriptional regulator"/>
    <property type="match status" value="1"/>
</dbReference>
<evidence type="ECO:0000256" key="1">
    <source>
        <dbReference type="ARBA" id="ARBA00009437"/>
    </source>
</evidence>
<dbReference type="InterPro" id="IPR000847">
    <property type="entry name" value="LysR_HTH_N"/>
</dbReference>
<dbReference type="Pfam" id="PF00126">
    <property type="entry name" value="HTH_1"/>
    <property type="match status" value="1"/>
</dbReference>
<dbReference type="PROSITE" id="PS50931">
    <property type="entry name" value="HTH_LYSR"/>
    <property type="match status" value="1"/>
</dbReference>
<dbReference type="CDD" id="cd08471">
    <property type="entry name" value="PBP2_CrgA_like_2"/>
    <property type="match status" value="1"/>
</dbReference>
<protein>
    <submittedName>
        <fullName evidence="6">LysR family transcriptional regulator</fullName>
    </submittedName>
</protein>
<dbReference type="SUPFAM" id="SSF53850">
    <property type="entry name" value="Periplasmic binding protein-like II"/>
    <property type="match status" value="1"/>
</dbReference>
<dbReference type="GO" id="GO:0043565">
    <property type="term" value="F:sequence-specific DNA binding"/>
    <property type="evidence" value="ECO:0007669"/>
    <property type="project" value="TreeGrafter"/>
</dbReference>
<keyword evidence="4" id="KW-0804">Transcription</keyword>
<gene>
    <name evidence="6" type="ORF">G3576_17225</name>
</gene>
<dbReference type="InterPro" id="IPR036390">
    <property type="entry name" value="WH_DNA-bd_sf"/>
</dbReference>
<evidence type="ECO:0000256" key="2">
    <source>
        <dbReference type="ARBA" id="ARBA00023015"/>
    </source>
</evidence>
<organism evidence="6 7">
    <name type="scientific">Falsiroseomonas algicola</name>
    <dbReference type="NCBI Taxonomy" id="2716930"/>
    <lineage>
        <taxon>Bacteria</taxon>
        <taxon>Pseudomonadati</taxon>
        <taxon>Pseudomonadota</taxon>
        <taxon>Alphaproteobacteria</taxon>
        <taxon>Acetobacterales</taxon>
        <taxon>Roseomonadaceae</taxon>
        <taxon>Falsiroseomonas</taxon>
    </lineage>
</organism>
<comment type="caution">
    <text evidence="6">The sequence shown here is derived from an EMBL/GenBank/DDBJ whole genome shotgun (WGS) entry which is preliminary data.</text>
</comment>
<feature type="domain" description="HTH lysR-type" evidence="5">
    <location>
        <begin position="1"/>
        <end position="59"/>
    </location>
</feature>
<dbReference type="EMBL" id="JAAIKB010000006">
    <property type="protein sequence ID" value="NGM21768.1"/>
    <property type="molecule type" value="Genomic_DNA"/>
</dbReference>
<keyword evidence="7" id="KW-1185">Reference proteome</keyword>
<evidence type="ECO:0000313" key="7">
    <source>
        <dbReference type="Proteomes" id="UP000475385"/>
    </source>
</evidence>
<proteinExistence type="inferred from homology"/>
<dbReference type="InterPro" id="IPR058163">
    <property type="entry name" value="LysR-type_TF_proteobact-type"/>
</dbReference>
<dbReference type="AlphaFoldDB" id="A0A6M1LN45"/>
<dbReference type="Gene3D" id="3.40.190.290">
    <property type="match status" value="1"/>
</dbReference>
<comment type="similarity">
    <text evidence="1">Belongs to the LysR transcriptional regulatory family.</text>
</comment>
<dbReference type="SUPFAM" id="SSF46785">
    <property type="entry name" value="Winged helix' DNA-binding domain"/>
    <property type="match status" value="1"/>
</dbReference>
<keyword evidence="2" id="KW-0805">Transcription regulation</keyword>
<sequence>MDRFDALTAFVTIVDRHGFAPAARHLGLAPSAVTRQVAALEDRLGVRLLTRTTRSVTLTDAGARFLERARRILAELREAEDSAQSERGRPAGRLTLTAPAVFGRLHVAPLVADFLAQHEEVSVRLLLNDRMINLVEEGVDLAIRIGPLPDSGLVAKRLGETRRVVVAAPAYLDRHGTPAHPGDLQRHATIGFTGLAEAPEWRFAGDHRVAVQPRLTTNSADAAIWAAEQGQGLTQVLGYQVKDAVAAGRLRVVLAAQEPPALPIHAVHPASRLLSAALRAFIDLAVARADWHFAKAQSDQAESA</sequence>
<keyword evidence="3" id="KW-0238">DNA-binding</keyword>
<dbReference type="InterPro" id="IPR005119">
    <property type="entry name" value="LysR_subst-bd"/>
</dbReference>
<dbReference type="PANTHER" id="PTHR30537">
    <property type="entry name" value="HTH-TYPE TRANSCRIPTIONAL REGULATOR"/>
    <property type="match status" value="1"/>
</dbReference>
<accession>A0A6M1LN45</accession>
<dbReference type="InterPro" id="IPR036388">
    <property type="entry name" value="WH-like_DNA-bd_sf"/>
</dbReference>
<dbReference type="PANTHER" id="PTHR30537:SF5">
    <property type="entry name" value="HTH-TYPE TRANSCRIPTIONAL ACTIVATOR TTDR-RELATED"/>
    <property type="match status" value="1"/>
</dbReference>
<dbReference type="Proteomes" id="UP000475385">
    <property type="component" value="Unassembled WGS sequence"/>
</dbReference>
<evidence type="ECO:0000259" key="5">
    <source>
        <dbReference type="PROSITE" id="PS50931"/>
    </source>
</evidence>
<dbReference type="GO" id="GO:0006351">
    <property type="term" value="P:DNA-templated transcription"/>
    <property type="evidence" value="ECO:0007669"/>
    <property type="project" value="TreeGrafter"/>
</dbReference>
<evidence type="ECO:0000256" key="3">
    <source>
        <dbReference type="ARBA" id="ARBA00023125"/>
    </source>
</evidence>
<name>A0A6M1LN45_9PROT</name>
<reference evidence="6 7" key="1">
    <citation type="submission" date="2020-03" db="EMBL/GenBank/DDBJ databases">
        <title>Roseomonas stagni sp. nov., isolated from pond water in Japan.</title>
        <authorList>
            <person name="Furuhata K."/>
            <person name="Miyamoto H."/>
            <person name="Goto K."/>
        </authorList>
    </citation>
    <scope>NUCLEOTIDE SEQUENCE [LARGE SCALE GENOMIC DNA]</scope>
    <source>
        <strain evidence="6 7">PeD5</strain>
    </source>
</reference>
<dbReference type="Gene3D" id="1.10.10.10">
    <property type="entry name" value="Winged helix-like DNA-binding domain superfamily/Winged helix DNA-binding domain"/>
    <property type="match status" value="1"/>
</dbReference>
<dbReference type="Pfam" id="PF03466">
    <property type="entry name" value="LysR_substrate"/>
    <property type="match status" value="1"/>
</dbReference>
<dbReference type="GO" id="GO:0003700">
    <property type="term" value="F:DNA-binding transcription factor activity"/>
    <property type="evidence" value="ECO:0007669"/>
    <property type="project" value="InterPro"/>
</dbReference>
<dbReference type="RefSeq" id="WP_164695662.1">
    <property type="nucleotide sequence ID" value="NZ_JAAIKB010000006.1"/>
</dbReference>